<evidence type="ECO:0008006" key="5">
    <source>
        <dbReference type="Google" id="ProtNLM"/>
    </source>
</evidence>
<feature type="transmembrane region" description="Helical" evidence="1">
    <location>
        <begin position="189"/>
        <end position="207"/>
    </location>
</feature>
<keyword evidence="1" id="KW-0472">Membrane</keyword>
<sequence length="336" mass="38064">MNIIKKNFAIWTIVAMNLVLTSCAGLKNSQQALQFDKSYCNKQTVSPYTKDDVPKPFHELKLDTVLTNRFSDQSLNIANAIGLIDVLTKYTHLQIDYSSNPTLEKKVDLLEYSQHINQKLNIASLEISALASELDCEEERANQFAYYLKEREGKTEKGLIIGSIIVGAAGAVVTEVISNNSSNEKITTGLTIGISLTEATLGALMLINKRKIEFYHNDNALTDIWKNSDVSNYFPSSIWYYLTYENPNNNEKSLAKLLVDKWMLFGQISSEKENSNNKKIEVYFGKGGQYRADDLQNRADMLDQTEAYVTLMKQDLKILAYEIEKLYLNKPSFNAK</sequence>
<accession>A0ABY4BWQ8</accession>
<keyword evidence="1" id="KW-1133">Transmembrane helix</keyword>
<protein>
    <recommendedName>
        <fullName evidence="5">Lipoprotein</fullName>
    </recommendedName>
</protein>
<name>A0ABY4BWQ8_9FLAO</name>
<evidence type="ECO:0000256" key="2">
    <source>
        <dbReference type="SAM" id="SignalP"/>
    </source>
</evidence>
<organism evidence="3 4">
    <name type="scientific">Chryseobacterium suipulveris</name>
    <dbReference type="NCBI Taxonomy" id="2929800"/>
    <lineage>
        <taxon>Bacteria</taxon>
        <taxon>Pseudomonadati</taxon>
        <taxon>Bacteroidota</taxon>
        <taxon>Flavobacteriia</taxon>
        <taxon>Flavobacteriales</taxon>
        <taxon>Weeksellaceae</taxon>
        <taxon>Chryseobacterium group</taxon>
        <taxon>Chryseobacterium</taxon>
    </lineage>
</organism>
<feature type="chain" id="PRO_5047429322" description="Lipoprotein" evidence="2">
    <location>
        <begin position="25"/>
        <end position="336"/>
    </location>
</feature>
<gene>
    <name evidence="3" type="ORF">MTP09_05795</name>
</gene>
<evidence type="ECO:0000313" key="4">
    <source>
        <dbReference type="Proteomes" id="UP000831460"/>
    </source>
</evidence>
<dbReference type="Proteomes" id="UP000831460">
    <property type="component" value="Chromosome"/>
</dbReference>
<proteinExistence type="predicted"/>
<keyword evidence="1" id="KW-0812">Transmembrane</keyword>
<reference evidence="3 4" key="1">
    <citation type="submission" date="2022-03" db="EMBL/GenBank/DDBJ databases">
        <title>Chryseobacterium sp. isolated from particulate matters in swine house.</title>
        <authorList>
            <person name="Won M."/>
            <person name="Kim S.-J."/>
            <person name="Kwon S.-W."/>
        </authorList>
    </citation>
    <scope>NUCLEOTIDE SEQUENCE [LARGE SCALE GENOMIC DNA]</scope>
    <source>
        <strain evidence="3 4">SC2-2</strain>
    </source>
</reference>
<dbReference type="EMBL" id="CP094532">
    <property type="protein sequence ID" value="UOE42148.1"/>
    <property type="molecule type" value="Genomic_DNA"/>
</dbReference>
<dbReference type="PROSITE" id="PS51257">
    <property type="entry name" value="PROKAR_LIPOPROTEIN"/>
    <property type="match status" value="1"/>
</dbReference>
<keyword evidence="4" id="KW-1185">Reference proteome</keyword>
<evidence type="ECO:0000256" key="1">
    <source>
        <dbReference type="SAM" id="Phobius"/>
    </source>
</evidence>
<keyword evidence="2" id="KW-0732">Signal</keyword>
<dbReference type="RefSeq" id="WP_243551114.1">
    <property type="nucleotide sequence ID" value="NZ_CP094532.1"/>
</dbReference>
<feature type="signal peptide" evidence="2">
    <location>
        <begin position="1"/>
        <end position="24"/>
    </location>
</feature>
<evidence type="ECO:0000313" key="3">
    <source>
        <dbReference type="EMBL" id="UOE42148.1"/>
    </source>
</evidence>
<feature type="transmembrane region" description="Helical" evidence="1">
    <location>
        <begin position="158"/>
        <end position="177"/>
    </location>
</feature>